<reference evidence="1" key="1">
    <citation type="submission" date="2017-02" db="UniProtKB">
        <authorList>
            <consortium name="WormBaseParasite"/>
        </authorList>
    </citation>
    <scope>IDENTIFICATION</scope>
</reference>
<name>A0A0N4X2W1_HAEPC</name>
<protein>
    <submittedName>
        <fullName evidence="1">IS5/IS1182 family transposase</fullName>
    </submittedName>
</protein>
<organism evidence="1">
    <name type="scientific">Haemonchus placei</name>
    <name type="common">Barber's pole worm</name>
    <dbReference type="NCBI Taxonomy" id="6290"/>
    <lineage>
        <taxon>Eukaryota</taxon>
        <taxon>Metazoa</taxon>
        <taxon>Ecdysozoa</taxon>
        <taxon>Nematoda</taxon>
        <taxon>Chromadorea</taxon>
        <taxon>Rhabditida</taxon>
        <taxon>Rhabditina</taxon>
        <taxon>Rhabditomorpha</taxon>
        <taxon>Strongyloidea</taxon>
        <taxon>Trichostrongylidae</taxon>
        <taxon>Haemonchus</taxon>
    </lineage>
</organism>
<accession>A0A0N4X2W1</accession>
<evidence type="ECO:0000313" key="1">
    <source>
        <dbReference type="WBParaSite" id="HPLM_0001870301-mRNA-1"/>
    </source>
</evidence>
<dbReference type="AlphaFoldDB" id="A0A0N4X2W1"/>
<dbReference type="WBParaSite" id="HPLM_0001870301-mRNA-1">
    <property type="protein sequence ID" value="HPLM_0001870301-mRNA-1"/>
    <property type="gene ID" value="HPLM_0001870301"/>
</dbReference>
<proteinExistence type="predicted"/>
<sequence length="34" mass="3862">LAQADIDPGIRTLNHACVIVRHLQLHHIRPRAIL</sequence>